<evidence type="ECO:0000313" key="3">
    <source>
        <dbReference type="Proteomes" id="UP000477488"/>
    </source>
</evidence>
<feature type="compositionally biased region" description="Basic and acidic residues" evidence="1">
    <location>
        <begin position="310"/>
        <end position="321"/>
    </location>
</feature>
<evidence type="ECO:0000313" key="2">
    <source>
        <dbReference type="EMBL" id="MSS28207.1"/>
    </source>
</evidence>
<dbReference type="EMBL" id="VUMH01000008">
    <property type="protein sequence ID" value="MSS28207.1"/>
    <property type="molecule type" value="Genomic_DNA"/>
</dbReference>
<sequence length="402" mass="45835">MMMKVFPHGTGSGDKPSRYLVRTDYPGRDTRPPQVLRGDPAMTRALIDSIERRWKFTSGVLAWHPDDCVSEQQENAVMDAFEHVAFAGLEEDQRNILWVRHTHAGHHELHFLIPRLELSSGKDFNACPPGWQKDFDVFRDLFNWREGWARPDDPARRREVLPKKADLFRARLARWGKELRAGERDKVRDAILAHLGERRAAGEIRERTDILKALKELGLTINRQGKEYVSVIEPETGMKLRLKGGMFSQDWKAADREGWAHVPEQAAHTIARLEAELGRVLAKRTRQNRKRYPLKWKEVRPAVSLHLPEKQKEVCHERNRADAASGAETSGGKLRDAAEGVRHTSGRAGGAPDASCGGSAQFEKIVQRCRSGVQQLADLVAEIEKRRIAQERERSSPRIRMR</sequence>
<gene>
    <name evidence="2" type="ORF">FYJ44_09210</name>
</gene>
<comment type="caution">
    <text evidence="2">The sequence shown here is derived from an EMBL/GenBank/DDBJ whole genome shotgun (WGS) entry which is preliminary data.</text>
</comment>
<dbReference type="RefSeq" id="WP_154511378.1">
    <property type="nucleotide sequence ID" value="NZ_VUMH01000008.1"/>
</dbReference>
<keyword evidence="3" id="KW-1185">Reference proteome</keyword>
<protein>
    <submittedName>
        <fullName evidence="2">Relaxase/mobilization nuclease domain-containing protein</fullName>
    </submittedName>
</protein>
<reference evidence="2 3" key="1">
    <citation type="submission" date="2019-09" db="EMBL/GenBank/DDBJ databases">
        <title>In-depth cultivation of the pig gut microbiome towards novel bacterial diversity and tailored functional studies.</title>
        <authorList>
            <person name="Wylensek D."/>
            <person name="Hitch T.C.A."/>
            <person name="Clavel T."/>
        </authorList>
    </citation>
    <scope>NUCLEOTIDE SEQUENCE [LARGE SCALE GENOMIC DNA]</scope>
    <source>
        <strain evidence="2 3">PG-178-WT-4</strain>
    </source>
</reference>
<accession>A0A6L5XLX8</accession>
<proteinExistence type="predicted"/>
<dbReference type="AlphaFoldDB" id="A0A6L5XLX8"/>
<name>A0A6L5XLX8_9BACT</name>
<feature type="region of interest" description="Disordered" evidence="1">
    <location>
        <begin position="310"/>
        <end position="357"/>
    </location>
</feature>
<dbReference type="Proteomes" id="UP000477488">
    <property type="component" value="Unassembled WGS sequence"/>
</dbReference>
<organism evidence="2 3">
    <name type="scientific">Desulfovibrio porci</name>
    <dbReference type="NCBI Taxonomy" id="2605782"/>
    <lineage>
        <taxon>Bacteria</taxon>
        <taxon>Pseudomonadati</taxon>
        <taxon>Thermodesulfobacteriota</taxon>
        <taxon>Desulfovibrionia</taxon>
        <taxon>Desulfovibrionales</taxon>
        <taxon>Desulfovibrionaceae</taxon>
        <taxon>Desulfovibrio</taxon>
    </lineage>
</organism>
<feature type="compositionally biased region" description="Basic and acidic residues" evidence="1">
    <location>
        <begin position="333"/>
        <end position="342"/>
    </location>
</feature>
<evidence type="ECO:0000256" key="1">
    <source>
        <dbReference type="SAM" id="MobiDB-lite"/>
    </source>
</evidence>